<evidence type="ECO:0000256" key="2">
    <source>
        <dbReference type="ARBA" id="ARBA00013184"/>
    </source>
</evidence>
<feature type="active site" description="Proton donor/acceptor" evidence="7">
    <location>
        <position position="119"/>
    </location>
</feature>
<dbReference type="PANTHER" id="PTHR10615:SF161">
    <property type="entry name" value="HISTONE ACETYLTRANSFERASE KAT7"/>
    <property type="match status" value="1"/>
</dbReference>
<dbReference type="Pfam" id="PF01853">
    <property type="entry name" value="MOZ_SAS"/>
    <property type="match status" value="1"/>
</dbReference>
<evidence type="ECO:0000313" key="10">
    <source>
        <dbReference type="Proteomes" id="UP000046395"/>
    </source>
</evidence>
<dbReference type="PROSITE" id="PS51726">
    <property type="entry name" value="MYST_HAT"/>
    <property type="match status" value="1"/>
</dbReference>
<keyword evidence="4" id="KW-0863">Zinc-finger</keyword>
<evidence type="ECO:0000256" key="7">
    <source>
        <dbReference type="PIRSR" id="PIRSR602717-51"/>
    </source>
</evidence>
<sequence>MYNDGHTQVQQISGRCHSTLWHDFCLISEVLIGCKTDVALLGSLELYVLVKRMKKCRKYWYPVEYFSKQSEDRFVDSATAISVSCILVHPKFMHQDYGRLLINISYHLSKLLKFHITLERPFCYDGVSAYRSYWADMICADMERSNGESSPNVSTKAPGWS</sequence>
<dbReference type="GO" id="GO:0004402">
    <property type="term" value="F:histone acetyltransferase activity"/>
    <property type="evidence" value="ECO:0007669"/>
    <property type="project" value="InterPro"/>
</dbReference>
<dbReference type="GO" id="GO:0008270">
    <property type="term" value="F:zinc ion binding"/>
    <property type="evidence" value="ECO:0007669"/>
    <property type="project" value="UniProtKB-KW"/>
</dbReference>
<keyword evidence="10" id="KW-1185">Reference proteome</keyword>
<comment type="subcellular location">
    <subcellularLocation>
        <location evidence="8">Nucleus</location>
    </subcellularLocation>
</comment>
<dbReference type="Gene3D" id="1.10.10.10">
    <property type="entry name" value="Winged helix-like DNA-binding domain superfamily/Winged helix DNA-binding domain"/>
    <property type="match status" value="1"/>
</dbReference>
<keyword evidence="4" id="KW-0479">Metal-binding</keyword>
<keyword evidence="8" id="KW-0539">Nucleus</keyword>
<dbReference type="PANTHER" id="PTHR10615">
    <property type="entry name" value="HISTONE ACETYLTRANSFERASE"/>
    <property type="match status" value="1"/>
</dbReference>
<reference evidence="11" key="1">
    <citation type="submission" date="2019-12" db="UniProtKB">
        <authorList>
            <consortium name="WormBaseParasite"/>
        </authorList>
    </citation>
    <scope>IDENTIFICATION</scope>
</reference>
<dbReference type="EC" id="2.3.1.48" evidence="2 8"/>
<dbReference type="InterPro" id="IPR050603">
    <property type="entry name" value="MYST_HAT"/>
</dbReference>
<dbReference type="GO" id="GO:0005634">
    <property type="term" value="C:nucleus"/>
    <property type="evidence" value="ECO:0007669"/>
    <property type="project" value="UniProtKB-SubCell"/>
</dbReference>
<dbReference type="WBParaSite" id="TMUE_1000003985.1">
    <property type="protein sequence ID" value="TMUE_1000003985.1"/>
    <property type="gene ID" value="WBGene00286699"/>
</dbReference>
<protein>
    <recommendedName>
        <fullName evidence="2 8">Histone acetyltransferase</fullName>
        <ecNumber evidence="2 8">2.3.1.48</ecNumber>
    </recommendedName>
</protein>
<dbReference type="InterPro" id="IPR036388">
    <property type="entry name" value="WH-like_DNA-bd_sf"/>
</dbReference>
<dbReference type="GO" id="GO:0000785">
    <property type="term" value="C:chromatin"/>
    <property type="evidence" value="ECO:0007669"/>
    <property type="project" value="TreeGrafter"/>
</dbReference>
<keyword evidence="6" id="KW-0007">Acetylation</keyword>
<evidence type="ECO:0000256" key="4">
    <source>
        <dbReference type="ARBA" id="ARBA00022771"/>
    </source>
</evidence>
<dbReference type="GO" id="GO:0003712">
    <property type="term" value="F:transcription coregulator activity"/>
    <property type="evidence" value="ECO:0007669"/>
    <property type="project" value="TreeGrafter"/>
</dbReference>
<comment type="catalytic activity">
    <reaction evidence="8">
        <text>L-lysyl-[protein] + acetyl-CoA = N(6)-acetyl-L-lysyl-[protein] + CoA + H(+)</text>
        <dbReference type="Rhea" id="RHEA:45948"/>
        <dbReference type="Rhea" id="RHEA-COMP:9752"/>
        <dbReference type="Rhea" id="RHEA-COMP:10731"/>
        <dbReference type="ChEBI" id="CHEBI:15378"/>
        <dbReference type="ChEBI" id="CHEBI:29969"/>
        <dbReference type="ChEBI" id="CHEBI:57287"/>
        <dbReference type="ChEBI" id="CHEBI:57288"/>
        <dbReference type="ChEBI" id="CHEBI:61930"/>
        <dbReference type="EC" id="2.3.1.48"/>
    </reaction>
</comment>
<evidence type="ECO:0000256" key="5">
    <source>
        <dbReference type="ARBA" id="ARBA00022833"/>
    </source>
</evidence>
<evidence type="ECO:0000256" key="1">
    <source>
        <dbReference type="ARBA" id="ARBA00010107"/>
    </source>
</evidence>
<evidence type="ECO:0000256" key="6">
    <source>
        <dbReference type="ARBA" id="ARBA00022990"/>
    </source>
</evidence>
<name>A0A5S6QA66_TRIMR</name>
<evidence type="ECO:0000313" key="11">
    <source>
        <dbReference type="WBParaSite" id="TMUE_1000003985.1"/>
    </source>
</evidence>
<evidence type="ECO:0000256" key="3">
    <source>
        <dbReference type="ARBA" id="ARBA00022679"/>
    </source>
</evidence>
<feature type="domain" description="MYST-type HAT" evidence="9">
    <location>
        <begin position="1"/>
        <end position="161"/>
    </location>
</feature>
<comment type="similarity">
    <text evidence="1 8">Belongs to the MYST (SAS/MOZ) family.</text>
</comment>
<keyword evidence="5" id="KW-0862">Zinc</keyword>
<accession>A0A5S6QA66</accession>
<dbReference type="SUPFAM" id="SSF55729">
    <property type="entry name" value="Acyl-CoA N-acyltransferases (Nat)"/>
    <property type="match status" value="1"/>
</dbReference>
<dbReference type="InterPro" id="IPR016181">
    <property type="entry name" value="Acyl_CoA_acyltransferase"/>
</dbReference>
<dbReference type="GO" id="GO:0003682">
    <property type="term" value="F:chromatin binding"/>
    <property type="evidence" value="ECO:0007669"/>
    <property type="project" value="TreeGrafter"/>
</dbReference>
<keyword evidence="3" id="KW-0808">Transferase</keyword>
<dbReference type="GO" id="GO:0006357">
    <property type="term" value="P:regulation of transcription by RNA polymerase II"/>
    <property type="evidence" value="ECO:0007669"/>
    <property type="project" value="TreeGrafter"/>
</dbReference>
<proteinExistence type="inferred from homology"/>
<dbReference type="Gene3D" id="3.40.630.30">
    <property type="match status" value="1"/>
</dbReference>
<dbReference type="AlphaFoldDB" id="A0A5S6QA66"/>
<evidence type="ECO:0000259" key="9">
    <source>
        <dbReference type="PROSITE" id="PS51726"/>
    </source>
</evidence>
<dbReference type="STRING" id="70415.A0A5S6QA66"/>
<dbReference type="Proteomes" id="UP000046395">
    <property type="component" value="Unassembled WGS sequence"/>
</dbReference>
<evidence type="ECO:0000256" key="8">
    <source>
        <dbReference type="RuleBase" id="RU361211"/>
    </source>
</evidence>
<dbReference type="InterPro" id="IPR002717">
    <property type="entry name" value="HAT_MYST-type"/>
</dbReference>
<organism evidence="10 11">
    <name type="scientific">Trichuris muris</name>
    <name type="common">Mouse whipworm</name>
    <dbReference type="NCBI Taxonomy" id="70415"/>
    <lineage>
        <taxon>Eukaryota</taxon>
        <taxon>Metazoa</taxon>
        <taxon>Ecdysozoa</taxon>
        <taxon>Nematoda</taxon>
        <taxon>Enoplea</taxon>
        <taxon>Dorylaimia</taxon>
        <taxon>Trichinellida</taxon>
        <taxon>Trichuridae</taxon>
        <taxon>Trichuris</taxon>
    </lineage>
</organism>